<dbReference type="PANTHER" id="PTHR10350">
    <property type="entry name" value="NUCLEAR PORE COMPLEX PROTEIN NUP155"/>
    <property type="match status" value="1"/>
</dbReference>
<evidence type="ECO:0000313" key="5">
    <source>
        <dbReference type="EMBL" id="OQR70913.1"/>
    </source>
</evidence>
<comment type="caution">
    <text evidence="5">The sequence shown here is derived from an EMBL/GenBank/DDBJ whole genome shotgun (WGS) entry which is preliminary data.</text>
</comment>
<name>A0A1V9XBY9_9ACAR</name>
<dbReference type="Proteomes" id="UP000192247">
    <property type="component" value="Unassembled WGS sequence"/>
</dbReference>
<keyword evidence="3" id="KW-0539">Nucleus</keyword>
<dbReference type="Gene3D" id="1.20.58.1780">
    <property type="match status" value="1"/>
</dbReference>
<dbReference type="GO" id="GO:0036228">
    <property type="term" value="P:protein localization to nuclear inner membrane"/>
    <property type="evidence" value="ECO:0007669"/>
    <property type="project" value="TreeGrafter"/>
</dbReference>
<proteinExistence type="predicted"/>
<accession>A0A1V9XBY9</accession>
<dbReference type="STRING" id="418985.A0A1V9XBY9"/>
<comment type="subcellular location">
    <subcellularLocation>
        <location evidence="1">Nucleus</location>
    </subcellularLocation>
</comment>
<dbReference type="SUPFAM" id="SSF50978">
    <property type="entry name" value="WD40 repeat-like"/>
    <property type="match status" value="1"/>
</dbReference>
<feature type="non-terminal residue" evidence="5">
    <location>
        <position position="505"/>
    </location>
</feature>
<evidence type="ECO:0000313" key="6">
    <source>
        <dbReference type="Proteomes" id="UP000192247"/>
    </source>
</evidence>
<dbReference type="GO" id="GO:0006606">
    <property type="term" value="P:protein import into nucleus"/>
    <property type="evidence" value="ECO:0007669"/>
    <property type="project" value="TreeGrafter"/>
</dbReference>
<dbReference type="InterPro" id="IPR004870">
    <property type="entry name" value="Nucleoporin_Nup155"/>
</dbReference>
<dbReference type="InParanoid" id="A0A1V9XBY9"/>
<evidence type="ECO:0000256" key="1">
    <source>
        <dbReference type="ARBA" id="ARBA00004123"/>
    </source>
</evidence>
<dbReference type="GO" id="GO:0017056">
    <property type="term" value="F:structural constituent of nuclear pore"/>
    <property type="evidence" value="ECO:0007669"/>
    <property type="project" value="InterPro"/>
</dbReference>
<dbReference type="AlphaFoldDB" id="A0A1V9XBY9"/>
<organism evidence="5 6">
    <name type="scientific">Tropilaelaps mercedesae</name>
    <dbReference type="NCBI Taxonomy" id="418985"/>
    <lineage>
        <taxon>Eukaryota</taxon>
        <taxon>Metazoa</taxon>
        <taxon>Ecdysozoa</taxon>
        <taxon>Arthropoda</taxon>
        <taxon>Chelicerata</taxon>
        <taxon>Arachnida</taxon>
        <taxon>Acari</taxon>
        <taxon>Parasitiformes</taxon>
        <taxon>Mesostigmata</taxon>
        <taxon>Gamasina</taxon>
        <taxon>Dermanyssoidea</taxon>
        <taxon>Laelapidae</taxon>
        <taxon>Tropilaelaps</taxon>
    </lineage>
</organism>
<dbReference type="PANTHER" id="PTHR10350:SF6">
    <property type="entry name" value="NUCLEAR PORE COMPLEX PROTEIN NUP155"/>
    <property type="match status" value="1"/>
</dbReference>
<feature type="domain" description="Nucleoporin Nup133/Nup155-like N-terminal" evidence="4">
    <location>
        <begin position="3"/>
        <end position="300"/>
    </location>
</feature>
<evidence type="ECO:0000256" key="2">
    <source>
        <dbReference type="ARBA" id="ARBA00022448"/>
    </source>
</evidence>
<keyword evidence="2" id="KW-0813">Transport</keyword>
<dbReference type="InterPro" id="IPR036322">
    <property type="entry name" value="WD40_repeat_dom_sf"/>
</dbReference>
<keyword evidence="6" id="KW-1185">Reference proteome</keyword>
<protein>
    <recommendedName>
        <fullName evidence="4">Nucleoporin Nup133/Nup155-like N-terminal domain-containing protein</fullName>
    </recommendedName>
</protein>
<dbReference type="GO" id="GO:0000972">
    <property type="term" value="P:transcription-dependent tethering of RNA polymerase II gene DNA at nuclear periphery"/>
    <property type="evidence" value="ECO:0007669"/>
    <property type="project" value="TreeGrafter"/>
</dbReference>
<gene>
    <name evidence="5" type="ORF">BIW11_04069</name>
</gene>
<evidence type="ECO:0000256" key="3">
    <source>
        <dbReference type="ARBA" id="ARBA00023242"/>
    </source>
</evidence>
<sequence>MDNVILAVDLVRPKPNIFRNHVHYLLAVATPSEVAILGVTLAENTISHDIELHFVNEPLYSYPVENIVITQIKGARNGRIFLGTQDGSLYEFSYYAQRGWLRSLCTLTNCSTRFPLLNNLLPAMFRSSDPVTEICIDNARQILYTLSDKGIISVYDLGQDGQDMIYVASSGEDTLLRPVADCVPTQIRRVIHLESLPVDDAGPVHLVAFTQSGARLFLTTCEPSTQAGRPCLLMTLHVRLPLALPHKVTKISNGLVLHSSSLMIDQQNENRHFLISIDNFAHFRRANQFVETYSFMVVDRNIWSISPADTPGRRKLQGGTPALRFVMVSSTGCQILSMLTPTEQLRQLLIENRGAAHDDPIKKFFTYYNYLEGCVMCLQLICNGDVDAQVSRWACEAFSFYGGEPQVDVPLGMPIGGSGFPQPFPQLHPQDTMATTMNVPGQPQQPQVNPGAYGYSQQHAMSTPFRPPPYMNAYIPVSPIGPANVGTNWPPSEMRGQNMFGENAI</sequence>
<dbReference type="GO" id="GO:0006405">
    <property type="term" value="P:RNA export from nucleus"/>
    <property type="evidence" value="ECO:0007669"/>
    <property type="project" value="TreeGrafter"/>
</dbReference>
<dbReference type="OrthoDB" id="338970at2759"/>
<dbReference type="Pfam" id="PF08801">
    <property type="entry name" value="Nucleoporin_N"/>
    <property type="match status" value="1"/>
</dbReference>
<evidence type="ECO:0000259" key="4">
    <source>
        <dbReference type="Pfam" id="PF08801"/>
    </source>
</evidence>
<dbReference type="InterPro" id="IPR014908">
    <property type="entry name" value="Nucleoporin_Nup133/Nup155_N"/>
</dbReference>
<dbReference type="EMBL" id="MNPL01015783">
    <property type="protein sequence ID" value="OQR70913.1"/>
    <property type="molecule type" value="Genomic_DNA"/>
</dbReference>
<dbReference type="GO" id="GO:0044611">
    <property type="term" value="C:nuclear pore inner ring"/>
    <property type="evidence" value="ECO:0007669"/>
    <property type="project" value="TreeGrafter"/>
</dbReference>
<reference evidence="5 6" key="1">
    <citation type="journal article" date="2017" name="Gigascience">
        <title>Draft genome of the honey bee ectoparasitic mite, Tropilaelaps mercedesae, is shaped by the parasitic life history.</title>
        <authorList>
            <person name="Dong X."/>
            <person name="Armstrong S.D."/>
            <person name="Xia D."/>
            <person name="Makepeace B.L."/>
            <person name="Darby A.C."/>
            <person name="Kadowaki T."/>
        </authorList>
    </citation>
    <scope>NUCLEOTIDE SEQUENCE [LARGE SCALE GENOMIC DNA]</scope>
    <source>
        <strain evidence="5">Wuxi-XJTLU</strain>
    </source>
</reference>